<dbReference type="GO" id="GO:0016747">
    <property type="term" value="F:acyltransferase activity, transferring groups other than amino-acyl groups"/>
    <property type="evidence" value="ECO:0007669"/>
    <property type="project" value="InterPro"/>
</dbReference>
<dbReference type="Pfam" id="PF00583">
    <property type="entry name" value="Acetyltransf_1"/>
    <property type="match status" value="1"/>
</dbReference>
<dbReference type="InterPro" id="IPR000182">
    <property type="entry name" value="GNAT_dom"/>
</dbReference>
<keyword evidence="2" id="KW-0012">Acyltransferase</keyword>
<dbReference type="GeneID" id="97381746"/>
<gene>
    <name evidence="4" type="ORF">EDD77_10454</name>
</gene>
<organism evidence="4 5">
    <name type="scientific">Allofournierella massiliensis</name>
    <dbReference type="NCBI Taxonomy" id="1650663"/>
    <lineage>
        <taxon>Bacteria</taxon>
        <taxon>Bacillati</taxon>
        <taxon>Bacillota</taxon>
        <taxon>Clostridia</taxon>
        <taxon>Eubacteriales</taxon>
        <taxon>Oscillospiraceae</taxon>
        <taxon>Allofournierella</taxon>
    </lineage>
</organism>
<evidence type="ECO:0000313" key="4">
    <source>
        <dbReference type="EMBL" id="TCL60178.1"/>
    </source>
</evidence>
<dbReference type="SUPFAM" id="SSF55729">
    <property type="entry name" value="Acyl-CoA N-acyltransferases (Nat)"/>
    <property type="match status" value="2"/>
</dbReference>
<dbReference type="RefSeq" id="WP_058965819.1">
    <property type="nucleotide sequence ID" value="NZ_CABKVM010000018.1"/>
</dbReference>
<feature type="domain" description="N-acetyltransferase" evidence="3">
    <location>
        <begin position="1"/>
        <end position="160"/>
    </location>
</feature>
<dbReference type="PROSITE" id="PS51186">
    <property type="entry name" value="GNAT"/>
    <property type="match status" value="2"/>
</dbReference>
<evidence type="ECO:0000256" key="2">
    <source>
        <dbReference type="ARBA" id="ARBA00023315"/>
    </source>
</evidence>
<dbReference type="Gene3D" id="3.40.630.30">
    <property type="match status" value="2"/>
</dbReference>
<evidence type="ECO:0000259" key="3">
    <source>
        <dbReference type="PROSITE" id="PS51186"/>
    </source>
</evidence>
<feature type="domain" description="N-acetyltransferase" evidence="3">
    <location>
        <begin position="180"/>
        <end position="313"/>
    </location>
</feature>
<name>A0A4R1R446_9FIRM</name>
<evidence type="ECO:0000256" key="1">
    <source>
        <dbReference type="ARBA" id="ARBA00022679"/>
    </source>
</evidence>
<dbReference type="CDD" id="cd04301">
    <property type="entry name" value="NAT_SF"/>
    <property type="match status" value="1"/>
</dbReference>
<comment type="caution">
    <text evidence="4">The sequence shown here is derived from an EMBL/GenBank/DDBJ whole genome shotgun (WGS) entry which is preliminary data.</text>
</comment>
<proteinExistence type="predicted"/>
<accession>A0A4R1R446</accession>
<dbReference type="Proteomes" id="UP000295184">
    <property type="component" value="Unassembled WGS sequence"/>
</dbReference>
<dbReference type="STRING" id="1650663.GCA_001486665_02729"/>
<dbReference type="EMBL" id="SLUM01000004">
    <property type="protein sequence ID" value="TCL60178.1"/>
    <property type="molecule type" value="Genomic_DNA"/>
</dbReference>
<protein>
    <submittedName>
        <fullName evidence="4">N-acetylglutamate synthase-like GNAT family acetyltransferase</fullName>
    </submittedName>
</protein>
<sequence length="313" mass="36314">MDIRNYTQSDEAQVVDLWNRSCVFDAIDVRKFRRQAILDENFDPSLSWVALDGETVVGFVFATKRKFPYLERGLEPERGWINVLFVDRAYWRQGIGGQLLERCETALRELGCKNITLGAYSPNYFFWGVDPGNYPQAVHFFEKHGYQPLEKHYSMEKDLHGYQIPENILERKASAEAKGFRFVGFDYSYTLELLEFLKVEFGGGWKRNALIAMQNNQAEDLIQLVLAPDGRICGFCMRAIDGNPMRFGPIGIAAAQRNEGLGTILLDVQCYEMCKKGVYHMYFVTTDDPGRRYYERQGLRVFREFVTYKKEIE</sequence>
<dbReference type="AlphaFoldDB" id="A0A4R1R446"/>
<dbReference type="PANTHER" id="PTHR43877">
    <property type="entry name" value="AMINOALKYLPHOSPHONATE N-ACETYLTRANSFERASE-RELATED-RELATED"/>
    <property type="match status" value="1"/>
</dbReference>
<dbReference type="InterPro" id="IPR016181">
    <property type="entry name" value="Acyl_CoA_acyltransferase"/>
</dbReference>
<dbReference type="OrthoDB" id="1821130at2"/>
<evidence type="ECO:0000313" key="5">
    <source>
        <dbReference type="Proteomes" id="UP000295184"/>
    </source>
</evidence>
<dbReference type="InterPro" id="IPR050832">
    <property type="entry name" value="Bact_Acetyltransf"/>
</dbReference>
<reference evidence="4 5" key="1">
    <citation type="submission" date="2019-03" db="EMBL/GenBank/DDBJ databases">
        <title>Genomic Encyclopedia of Type Strains, Phase IV (KMG-IV): sequencing the most valuable type-strain genomes for metagenomic binning, comparative biology and taxonomic classification.</title>
        <authorList>
            <person name="Goeker M."/>
        </authorList>
    </citation>
    <scope>NUCLEOTIDE SEQUENCE [LARGE SCALE GENOMIC DNA]</scope>
    <source>
        <strain evidence="4 5">DSM 100451</strain>
    </source>
</reference>
<keyword evidence="1 4" id="KW-0808">Transferase</keyword>